<dbReference type="InterPro" id="IPR025287">
    <property type="entry name" value="WAK_GUB"/>
</dbReference>
<feature type="signal peptide" evidence="3">
    <location>
        <begin position="1"/>
        <end position="18"/>
    </location>
</feature>
<evidence type="ECO:0000313" key="8">
    <source>
        <dbReference type="Proteomes" id="UP000583929"/>
    </source>
</evidence>
<proteinExistence type="predicted"/>
<evidence type="ECO:0000313" key="7">
    <source>
        <dbReference type="Proteomes" id="UP000525078"/>
    </source>
</evidence>
<gene>
    <name evidence="6" type="ORF">F8388_009939</name>
    <name evidence="5" type="ORF">G4B88_024224</name>
</gene>
<evidence type="ECO:0000256" key="2">
    <source>
        <dbReference type="ARBA" id="ARBA00022729"/>
    </source>
</evidence>
<sequence length="215" mass="24190">MLVMLCLLLFTLVSLVSSFHNGCPKCGNFEVPYPFSTNDNCGNLRYKIYCNNGNLEFPSLQGFHYKILSIDTNTNSLIIRPPMILKDTCSSSDLSQGGIRLDETLPFNISKHNTVLLLNCAESILRSPLNCSNNSLCRQFEDEMEEGSGCKSRLCCHYLKDSSMNSHFIRVRSGGCTAYTSVVNINPQDPIYQWNYGIELQWLPPNPNCVLENNP</sequence>
<feature type="chain" id="PRO_5033912785" description="Wall-associated receptor kinase galacturonan-binding domain-containing protein" evidence="3">
    <location>
        <begin position="19"/>
        <end position="215"/>
    </location>
</feature>
<dbReference type="EMBL" id="JAATIP010000031">
    <property type="protein sequence ID" value="KAF4389806.1"/>
    <property type="molecule type" value="Genomic_DNA"/>
</dbReference>
<dbReference type="Proteomes" id="UP000583929">
    <property type="component" value="Unassembled WGS sequence"/>
</dbReference>
<dbReference type="GO" id="GO:0030247">
    <property type="term" value="F:polysaccharide binding"/>
    <property type="evidence" value="ECO:0007669"/>
    <property type="project" value="InterPro"/>
</dbReference>
<dbReference type="PANTHER" id="PTHR33355:SF14">
    <property type="entry name" value="WALL-ASSOCIATED RECEPTOR KINASE GALACTURONAN-BINDING DOMAIN-CONTAINING PROTEIN"/>
    <property type="match status" value="1"/>
</dbReference>
<reference evidence="7 8" key="1">
    <citation type="journal article" date="2020" name="bioRxiv">
        <title>Sequence and annotation of 42 cannabis genomes reveals extensive copy number variation in cannabinoid synthesis and pathogen resistance genes.</title>
        <authorList>
            <person name="Mckernan K.J."/>
            <person name="Helbert Y."/>
            <person name="Kane L.T."/>
            <person name="Ebling H."/>
            <person name="Zhang L."/>
            <person name="Liu B."/>
            <person name="Eaton Z."/>
            <person name="Mclaughlin S."/>
            <person name="Kingan S."/>
            <person name="Baybayan P."/>
            <person name="Concepcion G."/>
            <person name="Jordan M."/>
            <person name="Riva A."/>
            <person name="Barbazuk W."/>
            <person name="Harkins T."/>
        </authorList>
    </citation>
    <scope>NUCLEOTIDE SEQUENCE [LARGE SCALE GENOMIC DNA]</scope>
    <source>
        <strain evidence="7 8">cv. Jamaican Lion 4</strain>
        <strain evidence="5">Father</strain>
        <strain evidence="6">Mother</strain>
        <tissue evidence="5">Leaf</tissue>
    </source>
</reference>
<evidence type="ECO:0000313" key="5">
    <source>
        <dbReference type="EMBL" id="KAF4359260.1"/>
    </source>
</evidence>
<dbReference type="AlphaFoldDB" id="A0A7J6ENJ5"/>
<keyword evidence="2 3" id="KW-0732">Signal</keyword>
<comment type="caution">
    <text evidence="5">The sequence shown here is derived from an EMBL/GenBank/DDBJ whole genome shotgun (WGS) entry which is preliminary data.</text>
</comment>
<feature type="domain" description="Wall-associated receptor kinase galacturonan-binding" evidence="4">
    <location>
        <begin position="23"/>
        <end position="79"/>
    </location>
</feature>
<evidence type="ECO:0000256" key="3">
    <source>
        <dbReference type="SAM" id="SignalP"/>
    </source>
</evidence>
<evidence type="ECO:0000259" key="4">
    <source>
        <dbReference type="Pfam" id="PF13947"/>
    </source>
</evidence>
<evidence type="ECO:0000256" key="1">
    <source>
        <dbReference type="ARBA" id="ARBA00004167"/>
    </source>
</evidence>
<dbReference type="Pfam" id="PF13947">
    <property type="entry name" value="GUB_WAK_bind"/>
    <property type="match status" value="1"/>
</dbReference>
<evidence type="ECO:0000313" key="6">
    <source>
        <dbReference type="EMBL" id="KAF4389806.1"/>
    </source>
</evidence>
<dbReference type="Proteomes" id="UP000525078">
    <property type="component" value="Unassembled WGS sequence"/>
</dbReference>
<dbReference type="PANTHER" id="PTHR33355">
    <property type="entry name" value="WALL-ASSOCIATED RECEPTOR KINASE CARBOXY-TERMINAL PROTEIN-RELATED"/>
    <property type="match status" value="1"/>
</dbReference>
<accession>A0A7J6ENJ5</accession>
<keyword evidence="8" id="KW-1185">Reference proteome</keyword>
<dbReference type="EMBL" id="JAATIQ010000369">
    <property type="protein sequence ID" value="KAF4359260.1"/>
    <property type="molecule type" value="Genomic_DNA"/>
</dbReference>
<comment type="subcellular location">
    <subcellularLocation>
        <location evidence="1">Membrane</location>
        <topology evidence="1">Single-pass membrane protein</topology>
    </subcellularLocation>
</comment>
<protein>
    <recommendedName>
        <fullName evidence="4">Wall-associated receptor kinase galacturonan-binding domain-containing protein</fullName>
    </recommendedName>
</protein>
<name>A0A7J6ENJ5_CANSA</name>
<dbReference type="GO" id="GO:0016020">
    <property type="term" value="C:membrane"/>
    <property type="evidence" value="ECO:0007669"/>
    <property type="project" value="UniProtKB-SubCell"/>
</dbReference>
<organism evidence="5 8">
    <name type="scientific">Cannabis sativa</name>
    <name type="common">Hemp</name>
    <name type="synonym">Marijuana</name>
    <dbReference type="NCBI Taxonomy" id="3483"/>
    <lineage>
        <taxon>Eukaryota</taxon>
        <taxon>Viridiplantae</taxon>
        <taxon>Streptophyta</taxon>
        <taxon>Embryophyta</taxon>
        <taxon>Tracheophyta</taxon>
        <taxon>Spermatophyta</taxon>
        <taxon>Magnoliopsida</taxon>
        <taxon>eudicotyledons</taxon>
        <taxon>Gunneridae</taxon>
        <taxon>Pentapetalae</taxon>
        <taxon>rosids</taxon>
        <taxon>fabids</taxon>
        <taxon>Rosales</taxon>
        <taxon>Cannabaceae</taxon>
        <taxon>Cannabis</taxon>
    </lineage>
</organism>